<keyword evidence="8 9" id="KW-0012">Acyltransferase</keyword>
<proteinExistence type="inferred from homology"/>
<dbReference type="EMBL" id="CALNXK010000153">
    <property type="protein sequence ID" value="CAH3170013.1"/>
    <property type="molecule type" value="Genomic_DNA"/>
</dbReference>
<organism evidence="12 13">
    <name type="scientific">Porites lobata</name>
    <dbReference type="NCBI Taxonomy" id="104759"/>
    <lineage>
        <taxon>Eukaryota</taxon>
        <taxon>Metazoa</taxon>
        <taxon>Cnidaria</taxon>
        <taxon>Anthozoa</taxon>
        <taxon>Hexacorallia</taxon>
        <taxon>Scleractinia</taxon>
        <taxon>Fungiina</taxon>
        <taxon>Poritidae</taxon>
        <taxon>Porites</taxon>
    </lineage>
</organism>
<evidence type="ECO:0000256" key="6">
    <source>
        <dbReference type="ARBA" id="ARBA00022989"/>
    </source>
</evidence>
<dbReference type="InterPro" id="IPR014371">
    <property type="entry name" value="Oat_ACAT_DAG_ARE"/>
</dbReference>
<keyword evidence="6 11" id="KW-1133">Transmembrane helix</keyword>
<evidence type="ECO:0000256" key="8">
    <source>
        <dbReference type="ARBA" id="ARBA00023315"/>
    </source>
</evidence>
<gene>
    <name evidence="12" type="ORF">PLOB_00010409</name>
</gene>
<feature type="transmembrane region" description="Helical" evidence="11">
    <location>
        <begin position="148"/>
        <end position="172"/>
    </location>
</feature>
<evidence type="ECO:0000256" key="10">
    <source>
        <dbReference type="SAM" id="MobiDB-lite"/>
    </source>
</evidence>
<dbReference type="Pfam" id="PF03062">
    <property type="entry name" value="MBOAT"/>
    <property type="match status" value="1"/>
</dbReference>
<name>A0ABN8QY67_9CNID</name>
<evidence type="ECO:0000256" key="7">
    <source>
        <dbReference type="ARBA" id="ARBA00023136"/>
    </source>
</evidence>
<feature type="transmembrane region" description="Helical" evidence="11">
    <location>
        <begin position="310"/>
        <end position="331"/>
    </location>
</feature>
<evidence type="ECO:0000256" key="5">
    <source>
        <dbReference type="ARBA" id="ARBA00022824"/>
    </source>
</evidence>
<feature type="transmembrane region" description="Helical" evidence="11">
    <location>
        <begin position="489"/>
        <end position="510"/>
    </location>
</feature>
<comment type="similarity">
    <text evidence="2 9">Belongs to the membrane-bound acyltransferase family. Sterol o-acyltransferase subfamily.</text>
</comment>
<sequence>MAANLRRRVTHETNGGVNFLDKKDEISRARIHQLRQRAEQLRTELVEQIDGQLNELLDDVLHDVDHLEPTTDPSKNHTRDKLNGSRVFVPRQSLLTELLEVNHIKTIYNIFVALLIVLIINTVVYDYIDKGSLTLDLSILRWAFGKPSTVVSIWLVMKVMAMSAFPIFMAWHSNRHSWMPLPDVAWFILYITYLIVFAIFPVQEVCQHNLPPASSIIILAEQVRFMLKVHAFVRENVPKVLSHKKEVVSTRVEDSDQVNQGNGDEDATTSETQDKETNQPLPEFGQYLYFLFCPTLVYRDQYPMTPYIRWNYVVSNAFQTLACIFNTYYVFARFCVPVFRDIGKSNWSFKHFTLCVFNCMLPGTVVLVLGFFAILHSWLNAFAEMTRFADRMFYKDWWNSNSYADYYRTWNVVVHDWLYAYIYKDLYLIIKNRQVATVSVFILSAIVHEYVLLFAFRFFYPILLIMFGAFGLSFVFLKPKKHENVSQAWNIFMWITLIVGNGLLMCMYSMEWFANQNCPRKGDSWLDLLSPRSWSIECVGMGLDGRRLKI</sequence>
<reference evidence="12 13" key="1">
    <citation type="submission" date="2022-05" db="EMBL/GenBank/DDBJ databases">
        <authorList>
            <consortium name="Genoscope - CEA"/>
            <person name="William W."/>
        </authorList>
    </citation>
    <scope>NUCLEOTIDE SEQUENCE [LARGE SCALE GENOMIC DNA]</scope>
</reference>
<dbReference type="PANTHER" id="PTHR10408">
    <property type="entry name" value="STEROL O-ACYLTRANSFERASE"/>
    <property type="match status" value="1"/>
</dbReference>
<dbReference type="PANTHER" id="PTHR10408:SF8">
    <property type="entry name" value="O-ACYLTRANSFERASE"/>
    <property type="match status" value="1"/>
</dbReference>
<keyword evidence="5 9" id="KW-0256">Endoplasmic reticulum</keyword>
<evidence type="ECO:0000256" key="9">
    <source>
        <dbReference type="PIRNR" id="PIRNR000439"/>
    </source>
</evidence>
<evidence type="ECO:0000313" key="13">
    <source>
        <dbReference type="Proteomes" id="UP001159405"/>
    </source>
</evidence>
<evidence type="ECO:0000313" key="12">
    <source>
        <dbReference type="EMBL" id="CAH3170013.1"/>
    </source>
</evidence>
<evidence type="ECO:0000256" key="2">
    <source>
        <dbReference type="ARBA" id="ARBA00009010"/>
    </source>
</evidence>
<protein>
    <recommendedName>
        <fullName evidence="9">O-acyltransferase</fullName>
    </recommendedName>
</protein>
<evidence type="ECO:0000256" key="3">
    <source>
        <dbReference type="ARBA" id="ARBA00022679"/>
    </source>
</evidence>
<evidence type="ECO:0000256" key="1">
    <source>
        <dbReference type="ARBA" id="ARBA00004477"/>
    </source>
</evidence>
<keyword evidence="7 9" id="KW-0472">Membrane</keyword>
<dbReference type="Proteomes" id="UP001159405">
    <property type="component" value="Unassembled WGS sequence"/>
</dbReference>
<dbReference type="InterPro" id="IPR004299">
    <property type="entry name" value="MBOAT_fam"/>
</dbReference>
<feature type="transmembrane region" description="Helical" evidence="11">
    <location>
        <begin position="184"/>
        <end position="202"/>
    </location>
</feature>
<feature type="transmembrane region" description="Helical" evidence="11">
    <location>
        <begin position="435"/>
        <end position="452"/>
    </location>
</feature>
<keyword evidence="13" id="KW-1185">Reference proteome</keyword>
<feature type="transmembrane region" description="Helical" evidence="11">
    <location>
        <begin position="107"/>
        <end position="128"/>
    </location>
</feature>
<feature type="region of interest" description="Disordered" evidence="10">
    <location>
        <begin position="251"/>
        <end position="279"/>
    </location>
</feature>
<keyword evidence="4 11" id="KW-0812">Transmembrane</keyword>
<keyword evidence="3 9" id="KW-0808">Transferase</keyword>
<feature type="transmembrane region" description="Helical" evidence="11">
    <location>
        <begin position="458"/>
        <end position="477"/>
    </location>
</feature>
<comment type="subcellular location">
    <subcellularLocation>
        <location evidence="1 9">Endoplasmic reticulum membrane</location>
        <topology evidence="1 9">Multi-pass membrane protein</topology>
    </subcellularLocation>
</comment>
<evidence type="ECO:0000256" key="11">
    <source>
        <dbReference type="SAM" id="Phobius"/>
    </source>
</evidence>
<accession>A0ABN8QY67</accession>
<comment type="caution">
    <text evidence="12">The sequence shown here is derived from an EMBL/GenBank/DDBJ whole genome shotgun (WGS) entry which is preliminary data.</text>
</comment>
<feature type="transmembrane region" description="Helical" evidence="11">
    <location>
        <begin position="352"/>
        <end position="375"/>
    </location>
</feature>
<dbReference type="PIRSF" id="PIRSF000439">
    <property type="entry name" value="Oat_ACAT_DAG_ARE"/>
    <property type="match status" value="1"/>
</dbReference>
<evidence type="ECO:0000256" key="4">
    <source>
        <dbReference type="ARBA" id="ARBA00022692"/>
    </source>
</evidence>